<proteinExistence type="inferred from homology"/>
<dbReference type="GO" id="GO:0003700">
    <property type="term" value="F:DNA-binding transcription factor activity"/>
    <property type="evidence" value="ECO:0007669"/>
    <property type="project" value="InterPro"/>
</dbReference>
<dbReference type="Gene3D" id="1.10.10.10">
    <property type="entry name" value="Winged helix-like DNA-binding domain superfamily/Winged helix DNA-binding domain"/>
    <property type="match status" value="1"/>
</dbReference>
<dbReference type="KEGG" id="cpor:BED41_01840"/>
<feature type="domain" description="HTH lysR-type" evidence="5">
    <location>
        <begin position="1"/>
        <end position="50"/>
    </location>
</feature>
<evidence type="ECO:0000259" key="5">
    <source>
        <dbReference type="PROSITE" id="PS50931"/>
    </source>
</evidence>
<evidence type="ECO:0000313" key="7">
    <source>
        <dbReference type="Proteomes" id="UP000093044"/>
    </source>
</evidence>
<dbReference type="SUPFAM" id="SSF53850">
    <property type="entry name" value="Periplasmic binding protein-like II"/>
    <property type="match status" value="1"/>
</dbReference>
<accession>A0A1B2I1V8</accession>
<dbReference type="GO" id="GO:0032993">
    <property type="term" value="C:protein-DNA complex"/>
    <property type="evidence" value="ECO:0007669"/>
    <property type="project" value="TreeGrafter"/>
</dbReference>
<dbReference type="PANTHER" id="PTHR30346:SF0">
    <property type="entry name" value="HCA OPERON TRANSCRIPTIONAL ACTIVATOR HCAR"/>
    <property type="match status" value="1"/>
</dbReference>
<dbReference type="InterPro" id="IPR036388">
    <property type="entry name" value="WH-like_DNA-bd_sf"/>
</dbReference>
<dbReference type="PANTHER" id="PTHR30346">
    <property type="entry name" value="TRANSCRIPTIONAL DUAL REGULATOR HCAR-RELATED"/>
    <property type="match status" value="1"/>
</dbReference>
<keyword evidence="4" id="KW-0804">Transcription</keyword>
<dbReference type="Pfam" id="PF03466">
    <property type="entry name" value="LysR_substrate"/>
    <property type="match status" value="1"/>
</dbReference>
<keyword evidence="3" id="KW-0238">DNA-binding</keyword>
<comment type="similarity">
    <text evidence="1">Belongs to the LysR transcriptional regulatory family.</text>
</comment>
<evidence type="ECO:0000256" key="1">
    <source>
        <dbReference type="ARBA" id="ARBA00009437"/>
    </source>
</evidence>
<dbReference type="Pfam" id="PF00126">
    <property type="entry name" value="HTH_1"/>
    <property type="match status" value="1"/>
</dbReference>
<dbReference type="GO" id="GO:0003677">
    <property type="term" value="F:DNA binding"/>
    <property type="evidence" value="ECO:0007669"/>
    <property type="project" value="UniProtKB-KW"/>
</dbReference>
<dbReference type="InterPro" id="IPR036390">
    <property type="entry name" value="WH_DNA-bd_sf"/>
</dbReference>
<evidence type="ECO:0000313" key="6">
    <source>
        <dbReference type="EMBL" id="ANZ43942.1"/>
    </source>
</evidence>
<gene>
    <name evidence="6" type="ORF">BED41_01840</name>
</gene>
<sequence length="290" mass="32033">MMAVAKYQSFTRAAEEINISQSSLSTQISKLEAELGTKLFERGARLITLTRAGEEFLPFASEICDKEATSREHMKMFTAPDRGVIKFGVFPGTERYDFFPRLSEFAKRFPNISLDFYEAEGTVLVDMLKNNEITCAFCCAPDVCGDVKFFHLYTDEMVLIAPPDHKYAERGEISLEMLRGETFIFSEIGSLYTTVLGCVMNSLNNTGGDDGITLLKTHGTSLLTNMGMVAAGFGLSMCSEKAAKNYSAIGYRTLKLAPPIPRIFGIAVAQGNLSQPLVKNFINFICGFCK</sequence>
<evidence type="ECO:0000256" key="2">
    <source>
        <dbReference type="ARBA" id="ARBA00023015"/>
    </source>
</evidence>
<dbReference type="EMBL" id="CP016757">
    <property type="protein sequence ID" value="ANZ43942.1"/>
    <property type="molecule type" value="Genomic_DNA"/>
</dbReference>
<dbReference type="InterPro" id="IPR000847">
    <property type="entry name" value="LysR_HTH_N"/>
</dbReference>
<dbReference type="Gene3D" id="3.40.190.290">
    <property type="match status" value="1"/>
</dbReference>
<dbReference type="FunFam" id="1.10.10.10:FF:000001">
    <property type="entry name" value="LysR family transcriptional regulator"/>
    <property type="match status" value="1"/>
</dbReference>
<name>A0A1B2I1V8_9BACT</name>
<evidence type="ECO:0000256" key="3">
    <source>
        <dbReference type="ARBA" id="ARBA00023125"/>
    </source>
</evidence>
<dbReference type="PROSITE" id="PS50931">
    <property type="entry name" value="HTH_LYSR"/>
    <property type="match status" value="1"/>
</dbReference>
<dbReference type="PRINTS" id="PR00039">
    <property type="entry name" value="HTHLYSR"/>
</dbReference>
<organism evidence="6 7">
    <name type="scientific">Cloacibacillus porcorum</name>
    <dbReference type="NCBI Taxonomy" id="1197717"/>
    <lineage>
        <taxon>Bacteria</taxon>
        <taxon>Thermotogati</taxon>
        <taxon>Synergistota</taxon>
        <taxon>Synergistia</taxon>
        <taxon>Synergistales</taxon>
        <taxon>Synergistaceae</taxon>
        <taxon>Cloacibacillus</taxon>
    </lineage>
</organism>
<keyword evidence="7" id="KW-1185">Reference proteome</keyword>
<dbReference type="Proteomes" id="UP000093044">
    <property type="component" value="Chromosome"/>
</dbReference>
<dbReference type="InterPro" id="IPR005119">
    <property type="entry name" value="LysR_subst-bd"/>
</dbReference>
<protein>
    <recommendedName>
        <fullName evidence="5">HTH lysR-type domain-containing protein</fullName>
    </recommendedName>
</protein>
<dbReference type="AlphaFoldDB" id="A0A1B2I1V8"/>
<dbReference type="CDD" id="cd05466">
    <property type="entry name" value="PBP2_LTTR_substrate"/>
    <property type="match status" value="1"/>
</dbReference>
<dbReference type="SUPFAM" id="SSF46785">
    <property type="entry name" value="Winged helix' DNA-binding domain"/>
    <property type="match status" value="1"/>
</dbReference>
<evidence type="ECO:0000256" key="4">
    <source>
        <dbReference type="ARBA" id="ARBA00023163"/>
    </source>
</evidence>
<keyword evidence="2" id="KW-0805">Transcription regulation</keyword>
<reference evidence="6" key="1">
    <citation type="submission" date="2016-08" db="EMBL/GenBank/DDBJ databases">
        <title>Complete genome of Cloacibacillus porcorum.</title>
        <authorList>
            <person name="Looft T."/>
            <person name="Bayles D.O."/>
            <person name="Alt D.P."/>
        </authorList>
    </citation>
    <scope>NUCLEOTIDE SEQUENCE [LARGE SCALE GENOMIC DNA]</scope>
    <source>
        <strain evidence="6">CL-84</strain>
    </source>
</reference>